<evidence type="ECO:0000313" key="1">
    <source>
        <dbReference type="EMBL" id="CAG8709442.1"/>
    </source>
</evidence>
<dbReference type="Proteomes" id="UP000789375">
    <property type="component" value="Unassembled WGS sequence"/>
</dbReference>
<organism evidence="1 2">
    <name type="scientific">Funneliformis mosseae</name>
    <name type="common">Endomycorrhizal fungus</name>
    <name type="synonym">Glomus mosseae</name>
    <dbReference type="NCBI Taxonomy" id="27381"/>
    <lineage>
        <taxon>Eukaryota</taxon>
        <taxon>Fungi</taxon>
        <taxon>Fungi incertae sedis</taxon>
        <taxon>Mucoromycota</taxon>
        <taxon>Glomeromycotina</taxon>
        <taxon>Glomeromycetes</taxon>
        <taxon>Glomerales</taxon>
        <taxon>Glomeraceae</taxon>
        <taxon>Funneliformis</taxon>
    </lineage>
</organism>
<dbReference type="AlphaFoldDB" id="A0A9N9N7N7"/>
<keyword evidence="2" id="KW-1185">Reference proteome</keyword>
<comment type="caution">
    <text evidence="1">The sequence shown here is derived from an EMBL/GenBank/DDBJ whole genome shotgun (WGS) entry which is preliminary data.</text>
</comment>
<protein>
    <submittedName>
        <fullName evidence="1">12418_t:CDS:1</fullName>
    </submittedName>
</protein>
<dbReference type="EMBL" id="CAJVPP010010271">
    <property type="protein sequence ID" value="CAG8709442.1"/>
    <property type="molecule type" value="Genomic_DNA"/>
</dbReference>
<reference evidence="1" key="1">
    <citation type="submission" date="2021-06" db="EMBL/GenBank/DDBJ databases">
        <authorList>
            <person name="Kallberg Y."/>
            <person name="Tangrot J."/>
            <person name="Rosling A."/>
        </authorList>
    </citation>
    <scope>NUCLEOTIDE SEQUENCE</scope>
    <source>
        <strain evidence="1">87-6 pot B 2015</strain>
    </source>
</reference>
<gene>
    <name evidence="1" type="ORF">FMOSSE_LOCUS14230</name>
</gene>
<evidence type="ECO:0000313" key="2">
    <source>
        <dbReference type="Proteomes" id="UP000789375"/>
    </source>
</evidence>
<name>A0A9N9N7N7_FUNMO</name>
<proteinExistence type="predicted"/>
<sequence>MQKQSSNHPSEYVKNMEKLSKLAGFIHQNSIVFSTLIGEIKALEKKLSDYHFQLKKFKRSVNCIEERTGHSKELTDFFESSSSESEVEKIVASKCNSKKEARLSQ</sequence>
<accession>A0A9N9N7N7</accession>